<feature type="domain" description="Citrate transporter-like" evidence="7">
    <location>
        <begin position="66"/>
        <end position="410"/>
    </location>
</feature>
<evidence type="ECO:0000313" key="9">
    <source>
        <dbReference type="Proteomes" id="UP000812270"/>
    </source>
</evidence>
<sequence>MDIFKAIKTIWNGLKRRRNRSPLRRNVYNLVVTSFFAALAIGLLNLTSLQLETRNALFLLILATGLWITEAIPPFAVSLLIMGFAVVFIADKKTEGHWEQYVNTWSSPMMWLLMGGFFLAQGAVNTGLDKLFARYTLKRFGEKPHQVLFSVMLVTLVLSLFMSNTATAALMLITITPLTDKLGKDDPLSKSLVLGVAITAAVGGMGTIISTPANLIAAGVIESKGLRMGFTEWLYFGLPLCVFLVYWLWRFLKRFYHSSLDRVNIDELFAEQNTAQPDSETILRRTVAIIITILTIVLWVFSSYINIPLAVISFVPIVCYTATGIIVADDIPKLPWDTLILVAGSLTLGMAVTNTGLADYFVNAIKFGSSSILFIFIILAYMTSIVSNFMSTTAAASILIPIGATLLPTHTVAVCTLIALSASSAVILPISTPPNAIAYSSGVLHASDFRTVGLLLGGIAPLLIALLMFIIF</sequence>
<feature type="transmembrane region" description="Helical" evidence="6">
    <location>
        <begin position="282"/>
        <end position="301"/>
    </location>
</feature>
<keyword evidence="2" id="KW-0813">Transport</keyword>
<proteinExistence type="predicted"/>
<dbReference type="Pfam" id="PF03600">
    <property type="entry name" value="CitMHS"/>
    <property type="match status" value="1"/>
</dbReference>
<evidence type="ECO:0000256" key="6">
    <source>
        <dbReference type="SAM" id="Phobius"/>
    </source>
</evidence>
<feature type="transmembrane region" description="Helical" evidence="6">
    <location>
        <begin position="56"/>
        <end position="89"/>
    </location>
</feature>
<dbReference type="GO" id="GO:0005315">
    <property type="term" value="F:phosphate transmembrane transporter activity"/>
    <property type="evidence" value="ECO:0007669"/>
    <property type="project" value="TreeGrafter"/>
</dbReference>
<feature type="transmembrane region" description="Helical" evidence="6">
    <location>
        <begin position="233"/>
        <end position="252"/>
    </location>
</feature>
<feature type="transmembrane region" description="Helical" evidence="6">
    <location>
        <begin position="192"/>
        <end position="221"/>
    </location>
</feature>
<evidence type="ECO:0000256" key="5">
    <source>
        <dbReference type="ARBA" id="ARBA00023136"/>
    </source>
</evidence>
<protein>
    <submittedName>
        <fullName evidence="8">DASS family sodium-coupled anion symporter</fullName>
    </submittedName>
</protein>
<evidence type="ECO:0000256" key="3">
    <source>
        <dbReference type="ARBA" id="ARBA00022692"/>
    </source>
</evidence>
<evidence type="ECO:0000313" key="8">
    <source>
        <dbReference type="EMBL" id="MBV4360512.1"/>
    </source>
</evidence>
<feature type="transmembrane region" description="Helical" evidence="6">
    <location>
        <begin position="148"/>
        <end position="172"/>
    </location>
</feature>
<keyword evidence="9" id="KW-1185">Reference proteome</keyword>
<feature type="transmembrane region" description="Helical" evidence="6">
    <location>
        <begin position="307"/>
        <end position="327"/>
    </location>
</feature>
<keyword evidence="4 6" id="KW-1133">Transmembrane helix</keyword>
<comment type="caution">
    <text evidence="8">The sequence shown here is derived from an EMBL/GenBank/DDBJ whole genome shotgun (WGS) entry which is preliminary data.</text>
</comment>
<dbReference type="PANTHER" id="PTHR10283">
    <property type="entry name" value="SOLUTE CARRIER FAMILY 13 MEMBER"/>
    <property type="match status" value="1"/>
</dbReference>
<dbReference type="RefSeq" id="WP_217794963.1">
    <property type="nucleotide sequence ID" value="NZ_JAHSPG010000018.1"/>
</dbReference>
<feature type="transmembrane region" description="Helical" evidence="6">
    <location>
        <begin position="334"/>
        <end position="352"/>
    </location>
</feature>
<dbReference type="InterPro" id="IPR004680">
    <property type="entry name" value="Cit_transptr-like_dom"/>
</dbReference>
<evidence type="ECO:0000256" key="2">
    <source>
        <dbReference type="ARBA" id="ARBA00022448"/>
    </source>
</evidence>
<feature type="transmembrane region" description="Helical" evidence="6">
    <location>
        <begin position="452"/>
        <end position="471"/>
    </location>
</feature>
<comment type="subcellular location">
    <subcellularLocation>
        <location evidence="1">Membrane</location>
        <topology evidence="1">Multi-pass membrane protein</topology>
    </subcellularLocation>
</comment>
<evidence type="ECO:0000256" key="1">
    <source>
        <dbReference type="ARBA" id="ARBA00004141"/>
    </source>
</evidence>
<dbReference type="Proteomes" id="UP000812270">
    <property type="component" value="Unassembled WGS sequence"/>
</dbReference>
<dbReference type="GO" id="GO:0005886">
    <property type="term" value="C:plasma membrane"/>
    <property type="evidence" value="ECO:0007669"/>
    <property type="project" value="TreeGrafter"/>
</dbReference>
<reference evidence="8" key="1">
    <citation type="submission" date="2021-06" db="EMBL/GenBank/DDBJ databases">
        <authorList>
            <person name="Huq M.A."/>
        </authorList>
    </citation>
    <scope>NUCLEOTIDE SEQUENCE</scope>
    <source>
        <strain evidence="8">MAH-26</strain>
    </source>
</reference>
<feature type="transmembrane region" description="Helical" evidence="6">
    <location>
        <begin position="110"/>
        <end position="128"/>
    </location>
</feature>
<feature type="transmembrane region" description="Helical" evidence="6">
    <location>
        <begin position="372"/>
        <end position="400"/>
    </location>
</feature>
<gene>
    <name evidence="8" type="ORF">KTO63_25335</name>
</gene>
<keyword evidence="3 6" id="KW-0812">Transmembrane</keyword>
<dbReference type="InterPro" id="IPR001898">
    <property type="entry name" value="SLC13A/DASS"/>
</dbReference>
<dbReference type="NCBIfam" id="TIGR00785">
    <property type="entry name" value="dass"/>
    <property type="match status" value="1"/>
</dbReference>
<dbReference type="AlphaFoldDB" id="A0A9E2W9Z0"/>
<accession>A0A9E2W9Z0</accession>
<name>A0A9E2W9Z0_9BACT</name>
<organism evidence="8 9">
    <name type="scientific">Pinibacter aurantiacus</name>
    <dbReference type="NCBI Taxonomy" id="2851599"/>
    <lineage>
        <taxon>Bacteria</taxon>
        <taxon>Pseudomonadati</taxon>
        <taxon>Bacteroidota</taxon>
        <taxon>Chitinophagia</taxon>
        <taxon>Chitinophagales</taxon>
        <taxon>Chitinophagaceae</taxon>
        <taxon>Pinibacter</taxon>
    </lineage>
</organism>
<keyword evidence="5 6" id="KW-0472">Membrane</keyword>
<feature type="transmembrane region" description="Helical" evidence="6">
    <location>
        <begin position="26"/>
        <end position="44"/>
    </location>
</feature>
<evidence type="ECO:0000256" key="4">
    <source>
        <dbReference type="ARBA" id="ARBA00022989"/>
    </source>
</evidence>
<dbReference type="EMBL" id="JAHSPG010000018">
    <property type="protein sequence ID" value="MBV4360512.1"/>
    <property type="molecule type" value="Genomic_DNA"/>
</dbReference>
<evidence type="ECO:0000259" key="7">
    <source>
        <dbReference type="Pfam" id="PF03600"/>
    </source>
</evidence>
<dbReference type="PANTHER" id="PTHR10283:SF92">
    <property type="entry name" value="LOW-AFFINITY PHOSPHATE TRANSPORTER PHO91"/>
    <property type="match status" value="1"/>
</dbReference>